<dbReference type="AlphaFoldDB" id="A0A0C3Q790"/>
<gene>
    <name evidence="1" type="ORF">M407DRAFT_246192</name>
</gene>
<sequence>MDGKWRGPCAVLMQRVIGPSVPSLDLRTGGGYSAPTSRKKTLRVNEGDIICLRW</sequence>
<protein>
    <submittedName>
        <fullName evidence="1">Uncharacterized protein</fullName>
    </submittedName>
</protein>
<reference evidence="1 2" key="1">
    <citation type="submission" date="2014-04" db="EMBL/GenBank/DDBJ databases">
        <authorList>
            <consortium name="DOE Joint Genome Institute"/>
            <person name="Kuo A."/>
            <person name="Girlanda M."/>
            <person name="Perotto S."/>
            <person name="Kohler A."/>
            <person name="Nagy L.G."/>
            <person name="Floudas D."/>
            <person name="Copeland A."/>
            <person name="Barry K.W."/>
            <person name="Cichocki N."/>
            <person name="Veneault-Fourrey C."/>
            <person name="LaButti K."/>
            <person name="Lindquist E.A."/>
            <person name="Lipzen A."/>
            <person name="Lundell T."/>
            <person name="Morin E."/>
            <person name="Murat C."/>
            <person name="Sun H."/>
            <person name="Tunlid A."/>
            <person name="Henrissat B."/>
            <person name="Grigoriev I.V."/>
            <person name="Hibbett D.S."/>
            <person name="Martin F."/>
            <person name="Nordberg H.P."/>
            <person name="Cantor M.N."/>
            <person name="Hua S.X."/>
        </authorList>
    </citation>
    <scope>NUCLEOTIDE SEQUENCE [LARGE SCALE GENOMIC DNA]</scope>
    <source>
        <strain evidence="1 2">MUT 4182</strain>
    </source>
</reference>
<evidence type="ECO:0000313" key="2">
    <source>
        <dbReference type="Proteomes" id="UP000054248"/>
    </source>
</evidence>
<accession>A0A0C3Q790</accession>
<dbReference type="HOGENOM" id="CLU_3144036_0_0_1"/>
<keyword evidence="2" id="KW-1185">Reference proteome</keyword>
<proteinExistence type="predicted"/>
<dbReference type="Proteomes" id="UP000054248">
    <property type="component" value="Unassembled WGS sequence"/>
</dbReference>
<dbReference type="EMBL" id="KN823227">
    <property type="protein sequence ID" value="KIO19344.1"/>
    <property type="molecule type" value="Genomic_DNA"/>
</dbReference>
<evidence type="ECO:0000313" key="1">
    <source>
        <dbReference type="EMBL" id="KIO19344.1"/>
    </source>
</evidence>
<name>A0A0C3Q790_9AGAM</name>
<reference evidence="2" key="2">
    <citation type="submission" date="2015-01" db="EMBL/GenBank/DDBJ databases">
        <title>Evolutionary Origins and Diversification of the Mycorrhizal Mutualists.</title>
        <authorList>
            <consortium name="DOE Joint Genome Institute"/>
            <consortium name="Mycorrhizal Genomics Consortium"/>
            <person name="Kohler A."/>
            <person name="Kuo A."/>
            <person name="Nagy L.G."/>
            <person name="Floudas D."/>
            <person name="Copeland A."/>
            <person name="Barry K.W."/>
            <person name="Cichocki N."/>
            <person name="Veneault-Fourrey C."/>
            <person name="LaButti K."/>
            <person name="Lindquist E.A."/>
            <person name="Lipzen A."/>
            <person name="Lundell T."/>
            <person name="Morin E."/>
            <person name="Murat C."/>
            <person name="Riley R."/>
            <person name="Ohm R."/>
            <person name="Sun H."/>
            <person name="Tunlid A."/>
            <person name="Henrissat B."/>
            <person name="Grigoriev I.V."/>
            <person name="Hibbett D.S."/>
            <person name="Martin F."/>
        </authorList>
    </citation>
    <scope>NUCLEOTIDE SEQUENCE [LARGE SCALE GENOMIC DNA]</scope>
    <source>
        <strain evidence="2">MUT 4182</strain>
    </source>
</reference>
<organism evidence="1 2">
    <name type="scientific">Tulasnella calospora MUT 4182</name>
    <dbReference type="NCBI Taxonomy" id="1051891"/>
    <lineage>
        <taxon>Eukaryota</taxon>
        <taxon>Fungi</taxon>
        <taxon>Dikarya</taxon>
        <taxon>Basidiomycota</taxon>
        <taxon>Agaricomycotina</taxon>
        <taxon>Agaricomycetes</taxon>
        <taxon>Cantharellales</taxon>
        <taxon>Tulasnellaceae</taxon>
        <taxon>Tulasnella</taxon>
    </lineage>
</organism>